<dbReference type="EMBL" id="LR590484">
    <property type="protein sequence ID" value="VTR52518.1"/>
    <property type="molecule type" value="Genomic_DNA"/>
</dbReference>
<keyword evidence="7" id="KW-0998">Cell outer membrane</keyword>
<evidence type="ECO:0000313" key="9">
    <source>
        <dbReference type="Proteomes" id="UP000308196"/>
    </source>
</evidence>
<evidence type="ECO:0000256" key="7">
    <source>
        <dbReference type="ARBA" id="ARBA00023237"/>
    </source>
</evidence>
<keyword evidence="5" id="KW-0812">Transmembrane</keyword>
<dbReference type="GO" id="GO:1990281">
    <property type="term" value="C:efflux pump complex"/>
    <property type="evidence" value="ECO:0007669"/>
    <property type="project" value="TreeGrafter"/>
</dbReference>
<evidence type="ECO:0000256" key="5">
    <source>
        <dbReference type="ARBA" id="ARBA00022692"/>
    </source>
</evidence>
<evidence type="ECO:0000256" key="3">
    <source>
        <dbReference type="ARBA" id="ARBA00022448"/>
    </source>
</evidence>
<evidence type="ECO:0000256" key="1">
    <source>
        <dbReference type="ARBA" id="ARBA00004442"/>
    </source>
</evidence>
<proteinExistence type="inferred from homology"/>
<keyword evidence="4" id="KW-1134">Transmembrane beta strand</keyword>
<dbReference type="AlphaFoldDB" id="A0A4V6KTV7"/>
<dbReference type="PANTHER" id="PTHR30026:SF20">
    <property type="entry name" value="OUTER MEMBRANE PROTEIN TOLC"/>
    <property type="match status" value="1"/>
</dbReference>
<dbReference type="Gene3D" id="1.20.1600.10">
    <property type="entry name" value="Outer membrane efflux proteins (OEP)"/>
    <property type="match status" value="1"/>
</dbReference>
<reference evidence="8 9" key="1">
    <citation type="submission" date="2019-05" db="EMBL/GenBank/DDBJ databases">
        <authorList>
            <consortium name="Pathogen Informatics"/>
        </authorList>
    </citation>
    <scope>NUCLEOTIDE SEQUENCE [LARGE SCALE GENOMIC DNA]</scope>
    <source>
        <strain evidence="8 9">NCTC11429</strain>
    </source>
</reference>
<dbReference type="STRING" id="1123265.GCA_000686625_03464"/>
<protein>
    <submittedName>
        <fullName evidence="8">Outer membrane protein tolC</fullName>
    </submittedName>
</protein>
<organism evidence="8 9">
    <name type="scientific">Sphingobacterium thalpophilum</name>
    <dbReference type="NCBI Taxonomy" id="259"/>
    <lineage>
        <taxon>Bacteria</taxon>
        <taxon>Pseudomonadati</taxon>
        <taxon>Bacteroidota</taxon>
        <taxon>Sphingobacteriia</taxon>
        <taxon>Sphingobacteriales</taxon>
        <taxon>Sphingobacteriaceae</taxon>
        <taxon>Sphingobacterium</taxon>
    </lineage>
</organism>
<keyword evidence="3" id="KW-0813">Transport</keyword>
<dbReference type="InterPro" id="IPR051906">
    <property type="entry name" value="TolC-like"/>
</dbReference>
<keyword evidence="6" id="KW-0472">Membrane</keyword>
<sequence length="460" mass="51100">MVLHMNMKRFYYSAVLFTGFFLAAHTETRAQQVVSVADAIQMTLERNVQIKQAELSKDIAAQDLFQAKSNLYPSLEAGVTQRFNYGFFFDQVAGQPISGNQWTNSAGGAISSNVNLFKGFRQINQIKANKTQLESSATQVDKIKNDLILNVLVTYLEAITNYEMYTASGDQLKLSQQQYKLDSIQFAVGNKTVADIAKSKNQVASDEFNRVNLRNSYELSLLTLKQLMEMPPQTDISLVKPSVDFSMLTPGTSSAIEVYDMALRNQPDIKKAALDKEAAARQIDIAKGGFYPSLDLGVSYGTNFSSERKDYLTGEKLPFVDQLGQNKAFGTTLSLSVPIFTNNQNKVNLAKAKIGLKQAEAAEQLAKNNLNKAVNQAVLDVTAAKQKFVSATTAFESAETAYKATKERYDIGMANSLELFTAQTERNKAEFDLIQAKYNVIFKSKIIDYYLGNPIQFDNN</sequence>
<comment type="subcellular location">
    <subcellularLocation>
        <location evidence="1">Cell outer membrane</location>
    </subcellularLocation>
</comment>
<dbReference type="PANTHER" id="PTHR30026">
    <property type="entry name" value="OUTER MEMBRANE PROTEIN TOLC"/>
    <property type="match status" value="1"/>
</dbReference>
<comment type="similarity">
    <text evidence="2">Belongs to the outer membrane factor (OMF) (TC 1.B.17) family.</text>
</comment>
<gene>
    <name evidence="8" type="primary">tolC</name>
    <name evidence="8" type="ORF">NCTC11429_04604</name>
</gene>
<evidence type="ECO:0000313" key="8">
    <source>
        <dbReference type="EMBL" id="VTR52518.1"/>
    </source>
</evidence>
<dbReference type="Pfam" id="PF02321">
    <property type="entry name" value="OEP"/>
    <property type="match status" value="2"/>
</dbReference>
<dbReference type="GO" id="GO:0015562">
    <property type="term" value="F:efflux transmembrane transporter activity"/>
    <property type="evidence" value="ECO:0007669"/>
    <property type="project" value="InterPro"/>
</dbReference>
<dbReference type="SUPFAM" id="SSF56954">
    <property type="entry name" value="Outer membrane efflux proteins (OEP)"/>
    <property type="match status" value="1"/>
</dbReference>
<dbReference type="GO" id="GO:0015288">
    <property type="term" value="F:porin activity"/>
    <property type="evidence" value="ECO:0007669"/>
    <property type="project" value="TreeGrafter"/>
</dbReference>
<dbReference type="InterPro" id="IPR003423">
    <property type="entry name" value="OMP_efflux"/>
</dbReference>
<evidence type="ECO:0000256" key="2">
    <source>
        <dbReference type="ARBA" id="ARBA00007613"/>
    </source>
</evidence>
<dbReference type="GO" id="GO:0009279">
    <property type="term" value="C:cell outer membrane"/>
    <property type="evidence" value="ECO:0007669"/>
    <property type="project" value="UniProtKB-SubCell"/>
</dbReference>
<dbReference type="Proteomes" id="UP000308196">
    <property type="component" value="Chromosome"/>
</dbReference>
<evidence type="ECO:0000256" key="6">
    <source>
        <dbReference type="ARBA" id="ARBA00023136"/>
    </source>
</evidence>
<accession>A0A4V6KTV7</accession>
<dbReference type="KEGG" id="stha:NCTC11429_04604"/>
<name>A0A4V6KTV7_9SPHI</name>
<evidence type="ECO:0000256" key="4">
    <source>
        <dbReference type="ARBA" id="ARBA00022452"/>
    </source>
</evidence>